<dbReference type="GO" id="GO:0005507">
    <property type="term" value="F:copper ion binding"/>
    <property type="evidence" value="ECO:0007669"/>
    <property type="project" value="InterPro"/>
</dbReference>
<feature type="binding site" evidence="8">
    <location>
        <position position="72"/>
    </location>
    <ligand>
        <name>Cu cation</name>
        <dbReference type="ChEBI" id="CHEBI:23378"/>
    </ligand>
</feature>
<dbReference type="GO" id="GO:0033617">
    <property type="term" value="P:mitochondrial respiratory chain complex IV assembly"/>
    <property type="evidence" value="ECO:0007669"/>
    <property type="project" value="TreeGrafter"/>
</dbReference>
<name>A0A5N6UEW7_ASPTM</name>
<keyword evidence="5" id="KW-0496">Mitochondrion</keyword>
<evidence type="ECO:0000313" key="9">
    <source>
        <dbReference type="EMBL" id="KAE8157169.1"/>
    </source>
</evidence>
<evidence type="ECO:0000256" key="5">
    <source>
        <dbReference type="ARBA" id="ARBA00023128"/>
    </source>
</evidence>
<dbReference type="PANTHER" id="PTHR16719:SF0">
    <property type="entry name" value="CYTOCHROME C OXIDASE COPPER CHAPERONE"/>
    <property type="match status" value="1"/>
</dbReference>
<dbReference type="Pfam" id="PF05051">
    <property type="entry name" value="COX17"/>
    <property type="match status" value="1"/>
</dbReference>
<dbReference type="AlphaFoldDB" id="A0A5N6UEW7"/>
<evidence type="ECO:0000256" key="7">
    <source>
        <dbReference type="ARBA" id="ARBA00023186"/>
    </source>
</evidence>
<evidence type="ECO:0000256" key="2">
    <source>
        <dbReference type="ARBA" id="ARBA00009241"/>
    </source>
</evidence>
<proteinExistence type="inferred from homology"/>
<dbReference type="OrthoDB" id="1915887at2759"/>
<sequence length="115" mass="13143">MSWLVGSSSKSTSPDLRFSASPLINIQIPQVLLRKRPSLPRRLPRSQKYDYPDVFRHIPKPGANQLFVQPCCVCKPEKTARDDCMLFSKSDDPQQECKSMIEQYKTCMAGYGFKV</sequence>
<dbReference type="GO" id="GO:0016531">
    <property type="term" value="F:copper chaperone activity"/>
    <property type="evidence" value="ECO:0007669"/>
    <property type="project" value="InterPro"/>
</dbReference>
<evidence type="ECO:0000256" key="4">
    <source>
        <dbReference type="ARBA" id="ARBA00023008"/>
    </source>
</evidence>
<keyword evidence="6" id="KW-1015">Disulfide bond</keyword>
<dbReference type="Gene3D" id="1.10.287.1130">
    <property type="entry name" value="CytochromE C oxidase copper chaperone"/>
    <property type="match status" value="1"/>
</dbReference>
<keyword evidence="7" id="KW-0143">Chaperone</keyword>
<comment type="subcellular location">
    <subcellularLocation>
        <location evidence="1">Mitochondrion intermembrane space</location>
    </subcellularLocation>
</comment>
<gene>
    <name evidence="9" type="ORF">BDV40DRAFT_279007</name>
</gene>
<dbReference type="PANTHER" id="PTHR16719">
    <property type="entry name" value="CYTOCHROME C OXIDASE COPPER CHAPERONE"/>
    <property type="match status" value="1"/>
</dbReference>
<dbReference type="GO" id="GO:0005758">
    <property type="term" value="C:mitochondrial intermembrane space"/>
    <property type="evidence" value="ECO:0007669"/>
    <property type="project" value="UniProtKB-SubCell"/>
</dbReference>
<protein>
    <submittedName>
        <fullName evidence="9">Cytochrome C oxidase copper chaperone-domain-containing protein</fullName>
    </submittedName>
</protein>
<dbReference type="EMBL" id="ML738732">
    <property type="protein sequence ID" value="KAE8157169.1"/>
    <property type="molecule type" value="Genomic_DNA"/>
</dbReference>
<evidence type="ECO:0000313" key="10">
    <source>
        <dbReference type="Proteomes" id="UP000326950"/>
    </source>
</evidence>
<dbReference type="FunFam" id="1.10.287.1130:FF:000004">
    <property type="entry name" value="Cytochrome c oxidase copper chaperone"/>
    <property type="match status" value="1"/>
</dbReference>
<dbReference type="PROSITE" id="PS51808">
    <property type="entry name" value="CHCH"/>
    <property type="match status" value="1"/>
</dbReference>
<comment type="similarity">
    <text evidence="2">Belongs to the COX17 family.</text>
</comment>
<dbReference type="SUPFAM" id="SSF47072">
    <property type="entry name" value="Cysteine alpha-hairpin motif"/>
    <property type="match status" value="1"/>
</dbReference>
<evidence type="ECO:0000256" key="6">
    <source>
        <dbReference type="ARBA" id="ARBA00023157"/>
    </source>
</evidence>
<keyword evidence="4 8" id="KW-0186">Copper</keyword>
<keyword evidence="3 8" id="KW-0479">Metal-binding</keyword>
<keyword evidence="10" id="KW-1185">Reference proteome</keyword>
<reference evidence="9 10" key="1">
    <citation type="submission" date="2019-04" db="EMBL/GenBank/DDBJ databases">
        <title>Friends and foes A comparative genomics study of 23 Aspergillus species from section Flavi.</title>
        <authorList>
            <consortium name="DOE Joint Genome Institute"/>
            <person name="Kjaerbolling I."/>
            <person name="Vesth T."/>
            <person name="Frisvad J.C."/>
            <person name="Nybo J.L."/>
            <person name="Theobald S."/>
            <person name="Kildgaard S."/>
            <person name="Isbrandt T."/>
            <person name="Kuo A."/>
            <person name="Sato A."/>
            <person name="Lyhne E.K."/>
            <person name="Kogle M.E."/>
            <person name="Wiebenga A."/>
            <person name="Kun R.S."/>
            <person name="Lubbers R.J."/>
            <person name="Makela M.R."/>
            <person name="Barry K."/>
            <person name="Chovatia M."/>
            <person name="Clum A."/>
            <person name="Daum C."/>
            <person name="Haridas S."/>
            <person name="He G."/>
            <person name="LaButti K."/>
            <person name="Lipzen A."/>
            <person name="Mondo S."/>
            <person name="Riley R."/>
            <person name="Salamov A."/>
            <person name="Simmons B.A."/>
            <person name="Magnuson J.K."/>
            <person name="Henrissat B."/>
            <person name="Mortensen U.H."/>
            <person name="Larsen T.O."/>
            <person name="Devries R.P."/>
            <person name="Grigoriev I.V."/>
            <person name="Machida M."/>
            <person name="Baker S.E."/>
            <person name="Andersen M.R."/>
        </authorList>
    </citation>
    <scope>NUCLEOTIDE SEQUENCE [LARGE SCALE GENOMIC DNA]</scope>
    <source>
        <strain evidence="9 10">CBS 117626</strain>
    </source>
</reference>
<feature type="binding site" evidence="8">
    <location>
        <position position="71"/>
    </location>
    <ligand>
        <name>Cu cation</name>
        <dbReference type="ChEBI" id="CHEBI:23378"/>
    </ligand>
</feature>
<dbReference type="Proteomes" id="UP000326950">
    <property type="component" value="Unassembled WGS sequence"/>
</dbReference>
<accession>A0A5N6UEW7</accession>
<dbReference type="InterPro" id="IPR007745">
    <property type="entry name" value="Cyt_c_oxidase_Cu-chaperone"/>
</dbReference>
<evidence type="ECO:0000256" key="1">
    <source>
        <dbReference type="ARBA" id="ARBA00004569"/>
    </source>
</evidence>
<evidence type="ECO:0000256" key="3">
    <source>
        <dbReference type="ARBA" id="ARBA00022723"/>
    </source>
</evidence>
<evidence type="ECO:0000256" key="8">
    <source>
        <dbReference type="PIRSR" id="PIRSR607745-1"/>
    </source>
</evidence>
<dbReference type="InterPro" id="IPR009069">
    <property type="entry name" value="Cys_alpha_HP_mot_SF"/>
</dbReference>
<organism evidence="9 10">
    <name type="scientific">Aspergillus tamarii</name>
    <dbReference type="NCBI Taxonomy" id="41984"/>
    <lineage>
        <taxon>Eukaryota</taxon>
        <taxon>Fungi</taxon>
        <taxon>Dikarya</taxon>
        <taxon>Ascomycota</taxon>
        <taxon>Pezizomycotina</taxon>
        <taxon>Eurotiomycetes</taxon>
        <taxon>Eurotiomycetidae</taxon>
        <taxon>Eurotiales</taxon>
        <taxon>Aspergillaceae</taxon>
        <taxon>Aspergillus</taxon>
        <taxon>Aspergillus subgen. Circumdati</taxon>
    </lineage>
</organism>